<accession>A0A7C5DDS5</accession>
<dbReference type="NCBIfam" id="TIGR00276">
    <property type="entry name" value="tRNA epoxyqueuosine(34) reductase QueG"/>
    <property type="match status" value="1"/>
</dbReference>
<keyword evidence="5" id="KW-0671">Queuosine biosynthesis</keyword>
<keyword evidence="2" id="KW-0963">Cytoplasm</keyword>
<dbReference type="InterPro" id="IPR017896">
    <property type="entry name" value="4Fe4S_Fe-S-bd"/>
</dbReference>
<evidence type="ECO:0000256" key="2">
    <source>
        <dbReference type="ARBA" id="ARBA00022490"/>
    </source>
</evidence>
<evidence type="ECO:0000256" key="5">
    <source>
        <dbReference type="ARBA" id="ARBA00022785"/>
    </source>
</evidence>
<keyword evidence="3" id="KW-0819">tRNA processing</keyword>
<comment type="caution">
    <text evidence="10">The sequence shown here is derived from an EMBL/GenBank/DDBJ whole genome shotgun (WGS) entry which is preliminary data.</text>
</comment>
<dbReference type="GO" id="GO:0051539">
    <property type="term" value="F:4 iron, 4 sulfur cluster binding"/>
    <property type="evidence" value="ECO:0007669"/>
    <property type="project" value="UniProtKB-KW"/>
</dbReference>
<dbReference type="Pfam" id="PF13484">
    <property type="entry name" value="Fer4_16"/>
    <property type="match status" value="1"/>
</dbReference>
<keyword evidence="1" id="KW-0004">4Fe-4S</keyword>
<protein>
    <submittedName>
        <fullName evidence="10">tRNA epoxyqueuosine(34) reductase QueG</fullName>
        <ecNumber evidence="10">1.17.99.6</ecNumber>
    </submittedName>
</protein>
<dbReference type="PANTHER" id="PTHR30002:SF4">
    <property type="entry name" value="EPOXYQUEUOSINE REDUCTASE"/>
    <property type="match status" value="1"/>
</dbReference>
<evidence type="ECO:0000256" key="7">
    <source>
        <dbReference type="ARBA" id="ARBA00023004"/>
    </source>
</evidence>
<evidence type="ECO:0000256" key="6">
    <source>
        <dbReference type="ARBA" id="ARBA00023002"/>
    </source>
</evidence>
<dbReference type="GO" id="GO:0046872">
    <property type="term" value="F:metal ion binding"/>
    <property type="evidence" value="ECO:0007669"/>
    <property type="project" value="UniProtKB-KW"/>
</dbReference>
<dbReference type="InterPro" id="IPR017900">
    <property type="entry name" value="4Fe4S_Fe_S_CS"/>
</dbReference>
<feature type="domain" description="4Fe-4S ferredoxin-type" evidence="9">
    <location>
        <begin position="175"/>
        <end position="204"/>
    </location>
</feature>
<keyword evidence="7" id="KW-0408">Iron</keyword>
<evidence type="ECO:0000256" key="4">
    <source>
        <dbReference type="ARBA" id="ARBA00022723"/>
    </source>
</evidence>
<dbReference type="EC" id="1.17.99.6" evidence="10"/>
<keyword evidence="4" id="KW-0479">Metal-binding</keyword>
<evidence type="ECO:0000313" key="10">
    <source>
        <dbReference type="EMBL" id="HHE31048.1"/>
    </source>
</evidence>
<dbReference type="GO" id="GO:0052693">
    <property type="term" value="F:epoxyqueuosine reductase activity"/>
    <property type="evidence" value="ECO:0007669"/>
    <property type="project" value="UniProtKB-EC"/>
</dbReference>
<dbReference type="AlphaFoldDB" id="A0A7C5DDS5"/>
<evidence type="ECO:0000256" key="8">
    <source>
        <dbReference type="ARBA" id="ARBA00023014"/>
    </source>
</evidence>
<sequence>MSEKRLTMKETIRQKALDLGFCACGFAAAKPLSGALAEYRAMIDEGRHGEMGYLETGLEARANPELFLPGVKSVLSVALPWPAPTKPGAISGYAVIQDYHRVVGEMLAELLEFIRSIYKQPVYGRACVDSLPMLEKGWAEAAGVGCTGKNSLLIVPGHGSRVFLGELLLDLDLEPDLPLDWNPCGDCTACLDACPTGALAAPGKLDARRCISYLTIELKREFTDEEAAATEDWLYGCDHCLDACPYNTDSAAAFPGFDPKEELVNLTPEKALELTNSQFRKLFAGTPALRLGLRRLKRNARAALTNKHKSRN</sequence>
<dbReference type="PROSITE" id="PS51379">
    <property type="entry name" value="4FE4S_FER_2"/>
    <property type="match status" value="1"/>
</dbReference>
<evidence type="ECO:0000259" key="9">
    <source>
        <dbReference type="PROSITE" id="PS51379"/>
    </source>
</evidence>
<evidence type="ECO:0000256" key="3">
    <source>
        <dbReference type="ARBA" id="ARBA00022694"/>
    </source>
</evidence>
<dbReference type="Proteomes" id="UP000886058">
    <property type="component" value="Unassembled WGS sequence"/>
</dbReference>
<organism evidence="10">
    <name type="scientific">Chlorobaculum parvum</name>
    <dbReference type="NCBI Taxonomy" id="274539"/>
    <lineage>
        <taxon>Bacteria</taxon>
        <taxon>Pseudomonadati</taxon>
        <taxon>Chlorobiota</taxon>
        <taxon>Chlorobiia</taxon>
        <taxon>Chlorobiales</taxon>
        <taxon>Chlorobiaceae</taxon>
        <taxon>Chlorobaculum</taxon>
    </lineage>
</organism>
<dbReference type="InterPro" id="IPR004453">
    <property type="entry name" value="QueG"/>
</dbReference>
<evidence type="ECO:0000256" key="1">
    <source>
        <dbReference type="ARBA" id="ARBA00022485"/>
    </source>
</evidence>
<name>A0A7C5DDS5_9CHLB</name>
<dbReference type="EMBL" id="DRSQ01000001">
    <property type="protein sequence ID" value="HHE31048.1"/>
    <property type="molecule type" value="Genomic_DNA"/>
</dbReference>
<keyword evidence="8" id="KW-0411">Iron-sulfur</keyword>
<dbReference type="PANTHER" id="PTHR30002">
    <property type="entry name" value="EPOXYQUEUOSINE REDUCTASE"/>
    <property type="match status" value="1"/>
</dbReference>
<dbReference type="GO" id="GO:0008616">
    <property type="term" value="P:tRNA queuosine(34) biosynthetic process"/>
    <property type="evidence" value="ECO:0007669"/>
    <property type="project" value="UniProtKB-KW"/>
</dbReference>
<dbReference type="Pfam" id="PF08331">
    <property type="entry name" value="QueG_DUF1730"/>
    <property type="match status" value="1"/>
</dbReference>
<gene>
    <name evidence="10" type="primary">queG</name>
    <name evidence="10" type="ORF">ENL07_00015</name>
</gene>
<dbReference type="PROSITE" id="PS00198">
    <property type="entry name" value="4FE4S_FER_1"/>
    <property type="match status" value="1"/>
</dbReference>
<proteinExistence type="predicted"/>
<keyword evidence="6 10" id="KW-0560">Oxidoreductase</keyword>
<dbReference type="SUPFAM" id="SSF46548">
    <property type="entry name" value="alpha-helical ferredoxin"/>
    <property type="match status" value="1"/>
</dbReference>
<dbReference type="Gene3D" id="3.30.70.20">
    <property type="match status" value="1"/>
</dbReference>
<dbReference type="InterPro" id="IPR013542">
    <property type="entry name" value="QueG_DUF1730"/>
</dbReference>
<reference evidence="10" key="1">
    <citation type="journal article" date="2020" name="mSystems">
        <title>Genome- and Community-Level Interaction Insights into Carbon Utilization and Element Cycling Functions of Hydrothermarchaeota in Hydrothermal Sediment.</title>
        <authorList>
            <person name="Zhou Z."/>
            <person name="Liu Y."/>
            <person name="Xu W."/>
            <person name="Pan J."/>
            <person name="Luo Z.H."/>
            <person name="Li M."/>
        </authorList>
    </citation>
    <scope>NUCLEOTIDE SEQUENCE [LARGE SCALE GENOMIC DNA]</scope>
    <source>
        <strain evidence="10">HyVt-633</strain>
    </source>
</reference>